<proteinExistence type="predicted"/>
<dbReference type="AlphaFoldDB" id="A0A9N8H4U3"/>
<name>A0A9N8H4U3_9STRA</name>
<evidence type="ECO:0000313" key="1">
    <source>
        <dbReference type="EMBL" id="CAB9497038.1"/>
    </source>
</evidence>
<organism evidence="1 2">
    <name type="scientific">Seminavis robusta</name>
    <dbReference type="NCBI Taxonomy" id="568900"/>
    <lineage>
        <taxon>Eukaryota</taxon>
        <taxon>Sar</taxon>
        <taxon>Stramenopiles</taxon>
        <taxon>Ochrophyta</taxon>
        <taxon>Bacillariophyta</taxon>
        <taxon>Bacillariophyceae</taxon>
        <taxon>Bacillariophycidae</taxon>
        <taxon>Naviculales</taxon>
        <taxon>Naviculaceae</taxon>
        <taxon>Seminavis</taxon>
    </lineage>
</organism>
<reference evidence="1" key="1">
    <citation type="submission" date="2020-06" db="EMBL/GenBank/DDBJ databases">
        <authorList>
            <consortium name="Plant Systems Biology data submission"/>
        </authorList>
    </citation>
    <scope>NUCLEOTIDE SEQUENCE</scope>
    <source>
        <strain evidence="1">D6</strain>
    </source>
</reference>
<accession>A0A9N8H4U3</accession>
<dbReference type="EMBL" id="CAICTM010000013">
    <property type="protein sequence ID" value="CAB9497038.1"/>
    <property type="molecule type" value="Genomic_DNA"/>
</dbReference>
<evidence type="ECO:0000313" key="2">
    <source>
        <dbReference type="Proteomes" id="UP001153069"/>
    </source>
</evidence>
<gene>
    <name evidence="1" type="ORF">SEMRO_13_G009951.2</name>
</gene>
<comment type="caution">
    <text evidence="1">The sequence shown here is derived from an EMBL/GenBank/DDBJ whole genome shotgun (WGS) entry which is preliminary data.</text>
</comment>
<dbReference type="Proteomes" id="UP001153069">
    <property type="component" value="Unassembled WGS sequence"/>
</dbReference>
<protein>
    <submittedName>
        <fullName evidence="1">Uncharacterized protein</fullName>
    </submittedName>
</protein>
<dbReference type="PROSITE" id="PS51257">
    <property type="entry name" value="PROKAR_LIPOPROTEIN"/>
    <property type="match status" value="1"/>
</dbReference>
<keyword evidence="2" id="KW-1185">Reference proteome</keyword>
<sequence length="118" mass="13375">MRRDASAPCINSMVLQSCYVMTVPLLQEQHTRGLRGCAHLQPWDIAFLHLDVTQSDPYPLHCSFGLERGNHKRPEVKTFNGKALKAALKATGIHTSEQQNLFVFFIALYGWSFSTRAR</sequence>